<reference evidence="2" key="1">
    <citation type="submission" date="2021-01" db="EMBL/GenBank/DDBJ databases">
        <authorList>
            <person name="Corre E."/>
            <person name="Pelletier E."/>
            <person name="Niang G."/>
            <person name="Scheremetjew M."/>
            <person name="Finn R."/>
            <person name="Kale V."/>
            <person name="Holt S."/>
            <person name="Cochrane G."/>
            <person name="Meng A."/>
            <person name="Brown T."/>
            <person name="Cohen L."/>
        </authorList>
    </citation>
    <scope>NUCLEOTIDE SEQUENCE</scope>
    <source>
        <strain evidence="2">RCC3387</strain>
    </source>
</reference>
<sequence length="215" mass="22314">MCYDRCNVGSKAVFVLAAMLAVAGAVLLIVAGSTGARGTQDHYLVENQQAFQLGVTDQLHCGYALYIKDTAPCTQVFSSTSVTSPGGGSVTLVNGCALTTESQPMQKLALLFPQESGGARVTGMYTVSSSAPIWATSSCGQLGRATSTFFTMLGILVSAVSVLIASCIFLWIGWCCLSPHPKLTATPAVPTLTEAKKSAVRPVIAAADLEQGSKI</sequence>
<feature type="transmembrane region" description="Helical" evidence="1">
    <location>
        <begin position="149"/>
        <end position="174"/>
    </location>
</feature>
<name>A0A6U6GFW2_9DINO</name>
<keyword evidence="1" id="KW-0812">Transmembrane</keyword>
<feature type="transmembrane region" description="Helical" evidence="1">
    <location>
        <begin position="12"/>
        <end position="31"/>
    </location>
</feature>
<proteinExistence type="predicted"/>
<evidence type="ECO:0000256" key="1">
    <source>
        <dbReference type="SAM" id="Phobius"/>
    </source>
</evidence>
<protein>
    <submittedName>
        <fullName evidence="2">Uncharacterized protein</fullName>
    </submittedName>
</protein>
<dbReference type="AlphaFoldDB" id="A0A6U6GFW2"/>
<gene>
    <name evidence="2" type="ORF">BRAN1462_LOCUS1950</name>
</gene>
<dbReference type="EMBL" id="HBGW01002970">
    <property type="protein sequence ID" value="CAD9488830.1"/>
    <property type="molecule type" value="Transcribed_RNA"/>
</dbReference>
<evidence type="ECO:0000313" key="2">
    <source>
        <dbReference type="EMBL" id="CAD9488830.1"/>
    </source>
</evidence>
<organism evidence="2">
    <name type="scientific">Zooxanthella nutricula</name>
    <dbReference type="NCBI Taxonomy" id="1333877"/>
    <lineage>
        <taxon>Eukaryota</taxon>
        <taxon>Sar</taxon>
        <taxon>Alveolata</taxon>
        <taxon>Dinophyceae</taxon>
        <taxon>Peridiniales</taxon>
        <taxon>Peridiniales incertae sedis</taxon>
        <taxon>Zooxanthella</taxon>
    </lineage>
</organism>
<accession>A0A6U6GFW2</accession>
<keyword evidence="1" id="KW-1133">Transmembrane helix</keyword>
<keyword evidence="1" id="KW-0472">Membrane</keyword>